<comment type="caution">
    <text evidence="1">The sequence shown here is derived from an EMBL/GenBank/DDBJ whole genome shotgun (WGS) entry which is preliminary data.</text>
</comment>
<dbReference type="EMBL" id="CM056816">
    <property type="protein sequence ID" value="KAJ8634136.1"/>
    <property type="molecule type" value="Genomic_DNA"/>
</dbReference>
<reference evidence="1 2" key="1">
    <citation type="journal article" date="2022" name="Hortic Res">
        <title>A haplotype resolved chromosomal level avocado genome allows analysis of novel avocado genes.</title>
        <authorList>
            <person name="Nath O."/>
            <person name="Fletcher S.J."/>
            <person name="Hayward A."/>
            <person name="Shaw L.M."/>
            <person name="Masouleh A.K."/>
            <person name="Furtado A."/>
            <person name="Henry R.J."/>
            <person name="Mitter N."/>
        </authorList>
    </citation>
    <scope>NUCLEOTIDE SEQUENCE [LARGE SCALE GENOMIC DNA]</scope>
    <source>
        <strain evidence="2">cv. Hass</strain>
    </source>
</reference>
<proteinExistence type="predicted"/>
<name>A0ACC2LKX7_PERAE</name>
<evidence type="ECO:0000313" key="2">
    <source>
        <dbReference type="Proteomes" id="UP001234297"/>
    </source>
</evidence>
<evidence type="ECO:0000313" key="1">
    <source>
        <dbReference type="EMBL" id="KAJ8634136.1"/>
    </source>
</evidence>
<protein>
    <submittedName>
        <fullName evidence="1">Uncharacterized protein</fullName>
    </submittedName>
</protein>
<dbReference type="Proteomes" id="UP001234297">
    <property type="component" value="Chromosome 8"/>
</dbReference>
<keyword evidence="2" id="KW-1185">Reference proteome</keyword>
<organism evidence="1 2">
    <name type="scientific">Persea americana</name>
    <name type="common">Avocado</name>
    <dbReference type="NCBI Taxonomy" id="3435"/>
    <lineage>
        <taxon>Eukaryota</taxon>
        <taxon>Viridiplantae</taxon>
        <taxon>Streptophyta</taxon>
        <taxon>Embryophyta</taxon>
        <taxon>Tracheophyta</taxon>
        <taxon>Spermatophyta</taxon>
        <taxon>Magnoliopsida</taxon>
        <taxon>Magnoliidae</taxon>
        <taxon>Laurales</taxon>
        <taxon>Lauraceae</taxon>
        <taxon>Persea</taxon>
    </lineage>
</organism>
<sequence>MGMEDMPNLTNIAGWAQPCTVSNVHISQSKTGQIISGKPEFEVTISNNCICTQTNVKVQCTGFSSVEQVDPADFSKIDDQYCLVNKPITQSSSVSFKYASDAMYNLTPVDSNVSCS</sequence>
<accession>A0ACC2LKX7</accession>
<gene>
    <name evidence="1" type="ORF">MRB53_027472</name>
</gene>